<comment type="caution">
    <text evidence="9">The sequence shown here is derived from an EMBL/GenBank/DDBJ whole genome shotgun (WGS) entry which is preliminary data.</text>
</comment>
<evidence type="ECO:0000259" key="8">
    <source>
        <dbReference type="PROSITE" id="PS51742"/>
    </source>
</evidence>
<comment type="subcellular location">
    <subcellularLocation>
        <location evidence="6">Nucleus</location>
    </subcellularLocation>
</comment>
<dbReference type="GO" id="GO:0005634">
    <property type="term" value="C:nucleus"/>
    <property type="evidence" value="ECO:0007669"/>
    <property type="project" value="UniProtKB-SubCell"/>
</dbReference>
<evidence type="ECO:0000313" key="10">
    <source>
        <dbReference type="Proteomes" id="UP000289738"/>
    </source>
</evidence>
<evidence type="ECO:0000313" key="9">
    <source>
        <dbReference type="EMBL" id="RYR70505.1"/>
    </source>
</evidence>
<dbReference type="PRINTS" id="PR00929">
    <property type="entry name" value="ATHOOK"/>
</dbReference>
<keyword evidence="4 6" id="KW-0804">Transcription</keyword>
<evidence type="ECO:0000256" key="7">
    <source>
        <dbReference type="SAM" id="MobiDB-lite"/>
    </source>
</evidence>
<gene>
    <name evidence="9" type="ORF">Ahy_A03g016994</name>
</gene>
<feature type="domain" description="PPC" evidence="8">
    <location>
        <begin position="135"/>
        <end position="269"/>
    </location>
</feature>
<dbReference type="PROSITE" id="PS51742">
    <property type="entry name" value="PPC"/>
    <property type="match status" value="1"/>
</dbReference>
<dbReference type="InterPro" id="IPR005175">
    <property type="entry name" value="PPC_dom"/>
</dbReference>
<dbReference type="PANTHER" id="PTHR31500:SF45">
    <property type="entry name" value="AT-HOOK MOTIF NUCLEAR-LOCALIZED PROTEIN"/>
    <property type="match status" value="1"/>
</dbReference>
<dbReference type="AlphaFoldDB" id="A0A445E5B3"/>
<feature type="region of interest" description="Disordered" evidence="7">
    <location>
        <begin position="1"/>
        <end position="26"/>
    </location>
</feature>
<proteinExistence type="predicted"/>
<keyword evidence="3 6" id="KW-0238">DNA-binding</keyword>
<evidence type="ECO:0000256" key="1">
    <source>
        <dbReference type="ARBA" id="ARBA00003687"/>
    </source>
</evidence>
<keyword evidence="5 6" id="KW-0539">Nucleus</keyword>
<evidence type="ECO:0000256" key="4">
    <source>
        <dbReference type="ARBA" id="ARBA00023163"/>
    </source>
</evidence>
<comment type="domain">
    <text evidence="6">The PPC domain mediates interactions between AHL proteins.</text>
</comment>
<evidence type="ECO:0000256" key="6">
    <source>
        <dbReference type="RuleBase" id="RU367031"/>
    </source>
</evidence>
<evidence type="ECO:0000256" key="2">
    <source>
        <dbReference type="ARBA" id="ARBA00023015"/>
    </source>
</evidence>
<organism evidence="9 10">
    <name type="scientific">Arachis hypogaea</name>
    <name type="common">Peanut</name>
    <dbReference type="NCBI Taxonomy" id="3818"/>
    <lineage>
        <taxon>Eukaryota</taxon>
        <taxon>Viridiplantae</taxon>
        <taxon>Streptophyta</taxon>
        <taxon>Embryophyta</taxon>
        <taxon>Tracheophyta</taxon>
        <taxon>Spermatophyta</taxon>
        <taxon>Magnoliopsida</taxon>
        <taxon>eudicotyledons</taxon>
        <taxon>Gunneridae</taxon>
        <taxon>Pentapetalae</taxon>
        <taxon>rosids</taxon>
        <taxon>fabids</taxon>
        <taxon>Fabales</taxon>
        <taxon>Fabaceae</taxon>
        <taxon>Papilionoideae</taxon>
        <taxon>50 kb inversion clade</taxon>
        <taxon>dalbergioids sensu lato</taxon>
        <taxon>Dalbergieae</taxon>
        <taxon>Pterocarpus clade</taxon>
        <taxon>Arachis</taxon>
    </lineage>
</organism>
<dbReference type="SUPFAM" id="SSF117856">
    <property type="entry name" value="AF0104/ALDC/Ptd012-like"/>
    <property type="match status" value="1"/>
</dbReference>
<accession>A0A445E5B3</accession>
<evidence type="ECO:0000256" key="3">
    <source>
        <dbReference type="ARBA" id="ARBA00023125"/>
    </source>
</evidence>
<keyword evidence="10" id="KW-1185">Reference proteome</keyword>
<dbReference type="EMBL" id="SDMP01000003">
    <property type="protein sequence ID" value="RYR70505.1"/>
    <property type="molecule type" value="Genomic_DNA"/>
</dbReference>
<sequence length="269" mass="28269">MEQQNPQQPSNPILDHTSSFNNNTIVPNEANVVAMPDSGGSDSVSRPEAGGWEQHHGVVVVKRGRGRPRKYFDTDGSGGGMMTSLTSEPPPSGFAEAVASPLESPAVKRGRGRPRGSGKLQILASIGGFVAETAGGSFTPHVMIVGTGEDVVSRILSFFQKGPRAVCILSATGSVSSVVIRQPGGLLRYEGRFEILSLSGSCTYINGTGNAYRKDGMLSVSLAKPDGRVFGGGIENSLIAAAPIQIPNSKIVCSNKETQKSNIIQKYIL</sequence>
<dbReference type="Pfam" id="PF03479">
    <property type="entry name" value="PCC"/>
    <property type="match status" value="1"/>
</dbReference>
<keyword evidence="2 6" id="KW-0805">Transcription regulation</keyword>
<comment type="function">
    <text evidence="1 6">Transcription factor that specifically binds AT-rich DNA sequences related to the nuclear matrix attachment regions (MARs).</text>
</comment>
<name>A0A445E5B3_ARAHY</name>
<dbReference type="GO" id="GO:0003680">
    <property type="term" value="F:minor groove of adenine-thymine-rich DNA binding"/>
    <property type="evidence" value="ECO:0007669"/>
    <property type="project" value="UniProtKB-UniRule"/>
</dbReference>
<dbReference type="InterPro" id="IPR039605">
    <property type="entry name" value="AHL"/>
</dbReference>
<dbReference type="Gene3D" id="3.30.1330.80">
    <property type="entry name" value="Hypothetical protein, similar to alpha- acetolactate decarboxylase, domain 2"/>
    <property type="match status" value="1"/>
</dbReference>
<protein>
    <recommendedName>
        <fullName evidence="6">AT-hook motif nuclear-localized protein</fullName>
    </recommendedName>
</protein>
<dbReference type="InterPro" id="IPR017956">
    <property type="entry name" value="AT_hook_DNA-bd_motif"/>
</dbReference>
<dbReference type="SMART" id="SM00384">
    <property type="entry name" value="AT_hook"/>
    <property type="match status" value="2"/>
</dbReference>
<reference evidence="9 10" key="1">
    <citation type="submission" date="2019-01" db="EMBL/GenBank/DDBJ databases">
        <title>Sequencing of cultivated peanut Arachis hypogaea provides insights into genome evolution and oil improvement.</title>
        <authorList>
            <person name="Chen X."/>
        </authorList>
    </citation>
    <scope>NUCLEOTIDE SEQUENCE [LARGE SCALE GENOMIC DNA]</scope>
    <source>
        <strain evidence="10">cv. Fuhuasheng</strain>
        <tissue evidence="9">Leaves</tissue>
    </source>
</reference>
<dbReference type="PANTHER" id="PTHR31500">
    <property type="entry name" value="AT-HOOK MOTIF NUCLEAR-LOCALIZED PROTEIN 9"/>
    <property type="match status" value="1"/>
</dbReference>
<dbReference type="CDD" id="cd11378">
    <property type="entry name" value="DUF296"/>
    <property type="match status" value="1"/>
</dbReference>
<dbReference type="Proteomes" id="UP000289738">
    <property type="component" value="Chromosome A03"/>
</dbReference>
<evidence type="ECO:0000256" key="5">
    <source>
        <dbReference type="ARBA" id="ARBA00023242"/>
    </source>
</evidence>
<dbReference type="Pfam" id="PF02178">
    <property type="entry name" value="AT_hook"/>
    <property type="match status" value="2"/>
</dbReference>